<accession>A0A9W4JJ55</accession>
<keyword evidence="7" id="KW-0378">Hydrolase</keyword>
<evidence type="ECO:0000256" key="8">
    <source>
        <dbReference type="ARBA" id="ARBA00022842"/>
    </source>
</evidence>
<evidence type="ECO:0000256" key="2">
    <source>
        <dbReference type="ARBA" id="ARBA00001946"/>
    </source>
</evidence>
<dbReference type="GO" id="GO:0005634">
    <property type="term" value="C:nucleus"/>
    <property type="evidence" value="ECO:0007669"/>
    <property type="project" value="UniProtKB-SubCell"/>
</dbReference>
<dbReference type="InterPro" id="IPR051547">
    <property type="entry name" value="TDP2-like"/>
</dbReference>
<name>A0A9W4JJ55_9EURO</name>
<dbReference type="PANTHER" id="PTHR15822">
    <property type="entry name" value="TRAF AND TNF RECEPTOR-ASSOCIATED PROTEIN"/>
    <property type="match status" value="1"/>
</dbReference>
<sequence>MQQIPLPPTEASPKFQSWHHFDPVQHWVSVAPTRLYNTSVNSTSAGSPSDLVLLTWNIDATSSRAQDRVAEIITFVTNLDPKVDVIFFLEVSKPALQQFLGDSRIRSSWISSECDDTAWGKQSFATITLMPKARFANTDPGAVPPLHSLGPIWRLKYPSCFDRYALCCDIFIPSASDPELASKASSTTRLRLINVHLDSLPIQPFYRPQQISIISSYLHATGCGVVAGDLNLVLEEDNSLVDKNNLADAWVALRSEDPGYT</sequence>
<comment type="caution">
    <text evidence="11">The sequence shown here is derived from an EMBL/GenBank/DDBJ whole genome shotgun (WGS) entry which is preliminary data.</text>
</comment>
<dbReference type="GO" id="GO:0005737">
    <property type="term" value="C:cytoplasm"/>
    <property type="evidence" value="ECO:0007669"/>
    <property type="project" value="TreeGrafter"/>
</dbReference>
<keyword evidence="4" id="KW-0540">Nuclease</keyword>
<evidence type="ECO:0000256" key="9">
    <source>
        <dbReference type="ARBA" id="ARBA00023204"/>
    </source>
</evidence>
<dbReference type="GO" id="GO:0003697">
    <property type="term" value="F:single-stranded DNA binding"/>
    <property type="evidence" value="ECO:0007669"/>
    <property type="project" value="TreeGrafter"/>
</dbReference>
<dbReference type="PANTHER" id="PTHR15822:SF4">
    <property type="entry name" value="TYROSYL-DNA PHOSPHODIESTERASE 2"/>
    <property type="match status" value="1"/>
</dbReference>
<keyword evidence="10" id="KW-0539">Nucleus</keyword>
<dbReference type="SUPFAM" id="SSF56219">
    <property type="entry name" value="DNase I-like"/>
    <property type="match status" value="1"/>
</dbReference>
<dbReference type="GO" id="GO:0004518">
    <property type="term" value="F:nuclease activity"/>
    <property type="evidence" value="ECO:0007669"/>
    <property type="project" value="UniProtKB-KW"/>
</dbReference>
<organism evidence="11 12">
    <name type="scientific">Penicillium salamii</name>
    <dbReference type="NCBI Taxonomy" id="1612424"/>
    <lineage>
        <taxon>Eukaryota</taxon>
        <taxon>Fungi</taxon>
        <taxon>Dikarya</taxon>
        <taxon>Ascomycota</taxon>
        <taxon>Pezizomycotina</taxon>
        <taxon>Eurotiomycetes</taxon>
        <taxon>Eurotiomycetidae</taxon>
        <taxon>Eurotiales</taxon>
        <taxon>Aspergillaceae</taxon>
        <taxon>Penicillium</taxon>
    </lineage>
</organism>
<comment type="cofactor">
    <cofactor evidence="2">
        <name>Mg(2+)</name>
        <dbReference type="ChEBI" id="CHEBI:18420"/>
    </cofactor>
</comment>
<dbReference type="GO" id="GO:0070260">
    <property type="term" value="F:5'-tyrosyl-DNA phosphodiesterase activity"/>
    <property type="evidence" value="ECO:0007669"/>
    <property type="project" value="TreeGrafter"/>
</dbReference>
<dbReference type="Proteomes" id="UP001152592">
    <property type="component" value="Unassembled WGS sequence"/>
</dbReference>
<reference evidence="11" key="1">
    <citation type="submission" date="2021-07" db="EMBL/GenBank/DDBJ databases">
        <authorList>
            <person name="Branca A.L. A."/>
        </authorList>
    </citation>
    <scope>NUCLEOTIDE SEQUENCE</scope>
</reference>
<evidence type="ECO:0000313" key="11">
    <source>
        <dbReference type="EMBL" id="CAG8397303.1"/>
    </source>
</evidence>
<protein>
    <recommendedName>
        <fullName evidence="13">Endonuclease/exonuclease/phosphatase domain-containing protein</fullName>
    </recommendedName>
</protein>
<dbReference type="AlphaFoldDB" id="A0A9W4JJ55"/>
<evidence type="ECO:0000256" key="6">
    <source>
        <dbReference type="ARBA" id="ARBA00022763"/>
    </source>
</evidence>
<keyword evidence="5" id="KW-0479">Metal-binding</keyword>
<evidence type="ECO:0000256" key="4">
    <source>
        <dbReference type="ARBA" id="ARBA00022722"/>
    </source>
</evidence>
<dbReference type="OrthoDB" id="10255768at2759"/>
<dbReference type="EMBL" id="CAJVPD010000249">
    <property type="protein sequence ID" value="CAG8397303.1"/>
    <property type="molecule type" value="Genomic_DNA"/>
</dbReference>
<evidence type="ECO:0000256" key="5">
    <source>
        <dbReference type="ARBA" id="ARBA00022723"/>
    </source>
</evidence>
<comment type="cofactor">
    <cofactor evidence="1">
        <name>Mn(2+)</name>
        <dbReference type="ChEBI" id="CHEBI:29035"/>
    </cofactor>
</comment>
<evidence type="ECO:0000256" key="3">
    <source>
        <dbReference type="ARBA" id="ARBA00004123"/>
    </source>
</evidence>
<dbReference type="GO" id="GO:0006302">
    <property type="term" value="P:double-strand break repair"/>
    <property type="evidence" value="ECO:0007669"/>
    <property type="project" value="TreeGrafter"/>
</dbReference>
<gene>
    <name evidence="11" type="ORF">PSALAMII_LOCUS7307</name>
</gene>
<evidence type="ECO:0000256" key="7">
    <source>
        <dbReference type="ARBA" id="ARBA00022801"/>
    </source>
</evidence>
<evidence type="ECO:0000256" key="1">
    <source>
        <dbReference type="ARBA" id="ARBA00001936"/>
    </source>
</evidence>
<keyword evidence="6" id="KW-0227">DNA damage</keyword>
<keyword evidence="8" id="KW-0460">Magnesium</keyword>
<evidence type="ECO:0008006" key="13">
    <source>
        <dbReference type="Google" id="ProtNLM"/>
    </source>
</evidence>
<dbReference type="GO" id="GO:0046872">
    <property type="term" value="F:metal ion binding"/>
    <property type="evidence" value="ECO:0007669"/>
    <property type="project" value="UniProtKB-KW"/>
</dbReference>
<dbReference type="InterPro" id="IPR036691">
    <property type="entry name" value="Endo/exonu/phosph_ase_sf"/>
</dbReference>
<evidence type="ECO:0000313" key="12">
    <source>
        <dbReference type="Proteomes" id="UP001152592"/>
    </source>
</evidence>
<keyword evidence="9" id="KW-0234">DNA repair</keyword>
<evidence type="ECO:0000256" key="10">
    <source>
        <dbReference type="ARBA" id="ARBA00023242"/>
    </source>
</evidence>
<comment type="subcellular location">
    <subcellularLocation>
        <location evidence="3">Nucleus</location>
    </subcellularLocation>
</comment>
<proteinExistence type="predicted"/>
<dbReference type="Gene3D" id="3.60.10.10">
    <property type="entry name" value="Endonuclease/exonuclease/phosphatase"/>
    <property type="match status" value="1"/>
</dbReference>